<evidence type="ECO:0000313" key="3">
    <source>
        <dbReference type="Proteomes" id="UP000601099"/>
    </source>
</evidence>
<protein>
    <submittedName>
        <fullName evidence="2">GNAT family N-acetyltransferase</fullName>
    </submittedName>
</protein>
<dbReference type="Gene3D" id="3.40.630.30">
    <property type="match status" value="1"/>
</dbReference>
<name>A0ABS0KYL7_9BACT</name>
<dbReference type="RefSeq" id="WP_196953938.1">
    <property type="nucleotide sequence ID" value="NZ_JADWYK010000002.1"/>
</dbReference>
<proteinExistence type="predicted"/>
<dbReference type="PANTHER" id="PTHR43415:SF3">
    <property type="entry name" value="GNAT-FAMILY ACETYLTRANSFERASE"/>
    <property type="match status" value="1"/>
</dbReference>
<dbReference type="PANTHER" id="PTHR43415">
    <property type="entry name" value="SPERMIDINE N(1)-ACETYLTRANSFERASE"/>
    <property type="match status" value="1"/>
</dbReference>
<evidence type="ECO:0000313" key="2">
    <source>
        <dbReference type="EMBL" id="MBG8552906.1"/>
    </source>
</evidence>
<feature type="domain" description="N-acetyltransferase" evidence="1">
    <location>
        <begin position="7"/>
        <end position="171"/>
    </location>
</feature>
<dbReference type="SUPFAM" id="SSF55729">
    <property type="entry name" value="Acyl-CoA N-acyltransferases (Nat)"/>
    <property type="match status" value="1"/>
</dbReference>
<evidence type="ECO:0000259" key="1">
    <source>
        <dbReference type="PROSITE" id="PS51186"/>
    </source>
</evidence>
<dbReference type="EMBL" id="JADWYK010000002">
    <property type="protein sequence ID" value="MBG8552906.1"/>
    <property type="molecule type" value="Genomic_DNA"/>
</dbReference>
<gene>
    <name evidence="2" type="ORF">I5L79_05065</name>
</gene>
<dbReference type="InterPro" id="IPR016181">
    <property type="entry name" value="Acyl_CoA_acyltransferase"/>
</dbReference>
<keyword evidence="3" id="KW-1185">Reference proteome</keyword>
<sequence>MLGNDLVFLRALEAEDLDFLYALENDADVWGVSDTLAPVSRHLLRQYLEHAAADFHQVRQLRLVIASQATKQAVGTVDLFDFNPLHGRAGVGIMVLATERRQGYAQASLALLLTYARRTLRLHQVYCSVAASNEASQHLFEKIGFSRVGIRRQWLRNTLGWEDVVEYQYML</sequence>
<comment type="caution">
    <text evidence="2">The sequence shown here is derived from an EMBL/GenBank/DDBJ whole genome shotgun (WGS) entry which is preliminary data.</text>
</comment>
<accession>A0ABS0KYL7</accession>
<organism evidence="2 3">
    <name type="scientific">Hymenobacter guriensis</name>
    <dbReference type="NCBI Taxonomy" id="2793065"/>
    <lineage>
        <taxon>Bacteria</taxon>
        <taxon>Pseudomonadati</taxon>
        <taxon>Bacteroidota</taxon>
        <taxon>Cytophagia</taxon>
        <taxon>Cytophagales</taxon>
        <taxon>Hymenobacteraceae</taxon>
        <taxon>Hymenobacter</taxon>
    </lineage>
</organism>
<dbReference type="Proteomes" id="UP000601099">
    <property type="component" value="Unassembled WGS sequence"/>
</dbReference>
<dbReference type="PROSITE" id="PS51186">
    <property type="entry name" value="GNAT"/>
    <property type="match status" value="1"/>
</dbReference>
<dbReference type="Pfam" id="PF13302">
    <property type="entry name" value="Acetyltransf_3"/>
    <property type="match status" value="1"/>
</dbReference>
<dbReference type="InterPro" id="IPR000182">
    <property type="entry name" value="GNAT_dom"/>
</dbReference>
<reference evidence="2 3" key="1">
    <citation type="submission" date="2020-11" db="EMBL/GenBank/DDBJ databases">
        <title>Hymenobacter sp.</title>
        <authorList>
            <person name="Kim M.K."/>
        </authorList>
    </citation>
    <scope>NUCLEOTIDE SEQUENCE [LARGE SCALE GENOMIC DNA]</scope>
    <source>
        <strain evidence="2 3">BT594</strain>
    </source>
</reference>